<accession>A0A9W6R6K6</accession>
<sequence>MATPLKHALEGRGVGYVLAIGGNRRVTTGVGTLCPDELATRLPKHVWQRLAAGTGAKGHRFYDWALIDIDPDRTTTGRRWLLIRRNHRTKELGFYRCYAPRPSLLDRLGPCWHMTPTRSGDINRQRRLSAGIRLLLGPARRSPFGLNTERPVASR</sequence>
<keyword evidence="2" id="KW-1185">Reference proteome</keyword>
<gene>
    <name evidence="1" type="ORF">Atai01_62770</name>
</gene>
<proteinExistence type="predicted"/>
<comment type="caution">
    <text evidence="1">The sequence shown here is derived from an EMBL/GenBank/DDBJ whole genome shotgun (WGS) entry which is preliminary data.</text>
</comment>
<dbReference type="AlphaFoldDB" id="A0A9W6R6K6"/>
<reference evidence="1" key="1">
    <citation type="submission" date="2023-03" db="EMBL/GenBank/DDBJ databases">
        <title>Amycolatopsis taiwanensis NBRC 103393.</title>
        <authorList>
            <person name="Ichikawa N."/>
            <person name="Sato H."/>
            <person name="Tonouchi N."/>
        </authorList>
    </citation>
    <scope>NUCLEOTIDE SEQUENCE</scope>
    <source>
        <strain evidence="1">NBRC 103393</strain>
    </source>
</reference>
<dbReference type="EMBL" id="BSTI01000017">
    <property type="protein sequence ID" value="GLY69658.1"/>
    <property type="molecule type" value="Genomic_DNA"/>
</dbReference>
<evidence type="ECO:0000313" key="1">
    <source>
        <dbReference type="EMBL" id="GLY69658.1"/>
    </source>
</evidence>
<dbReference type="Proteomes" id="UP001165136">
    <property type="component" value="Unassembled WGS sequence"/>
</dbReference>
<name>A0A9W6R6K6_9PSEU</name>
<evidence type="ECO:0000313" key="2">
    <source>
        <dbReference type="Proteomes" id="UP001165136"/>
    </source>
</evidence>
<organism evidence="1 2">
    <name type="scientific">Amycolatopsis taiwanensis</name>
    <dbReference type="NCBI Taxonomy" id="342230"/>
    <lineage>
        <taxon>Bacteria</taxon>
        <taxon>Bacillati</taxon>
        <taxon>Actinomycetota</taxon>
        <taxon>Actinomycetes</taxon>
        <taxon>Pseudonocardiales</taxon>
        <taxon>Pseudonocardiaceae</taxon>
        <taxon>Amycolatopsis</taxon>
    </lineage>
</organism>
<protein>
    <submittedName>
        <fullName evidence="1">Uncharacterized protein</fullName>
    </submittedName>
</protein>